<proteinExistence type="predicted"/>
<sequence length="117" mass="13329">MPDTNSTYPTNDVRLLTKAAVEAVNRLFRPSFKYSKAEVLLMDLRQPGEFTDDLFAQSQPAVAEKVMGVLDEINQRWGRGTLRAGSVPATADWGMRREMMSQSFTTKLDELWRVRCN</sequence>
<dbReference type="Proteomes" id="UP000218643">
    <property type="component" value="Unassembled WGS sequence"/>
</dbReference>
<gene>
    <name evidence="2" type="ORF">CP335_26940</name>
</gene>
<keyword evidence="2" id="KW-0239">DNA-directed DNA polymerase</keyword>
<feature type="domain" description="DUF4113" evidence="1">
    <location>
        <begin position="64"/>
        <end position="114"/>
    </location>
</feature>
<reference evidence="2 3" key="1">
    <citation type="submission" date="2017-09" db="EMBL/GenBank/DDBJ databases">
        <authorList>
            <person name="Haney C."/>
            <person name="Melnyk R."/>
        </authorList>
    </citation>
    <scope>NUCLEOTIDE SEQUENCE [LARGE SCALE GENOMIC DNA]</scope>
    <source>
        <strain evidence="2 3">CH229</strain>
    </source>
</reference>
<keyword evidence="2" id="KW-0548">Nucleotidyltransferase</keyword>
<name>A0A854WRG5_PSEFL</name>
<dbReference type="AlphaFoldDB" id="A0A854WRG5"/>
<protein>
    <submittedName>
        <fullName evidence="2">DNA-directed DNA polymerase</fullName>
    </submittedName>
</protein>
<evidence type="ECO:0000313" key="3">
    <source>
        <dbReference type="Proteomes" id="UP000218643"/>
    </source>
</evidence>
<organism evidence="2 3">
    <name type="scientific">Pseudomonas fluorescens</name>
    <dbReference type="NCBI Taxonomy" id="294"/>
    <lineage>
        <taxon>Bacteria</taxon>
        <taxon>Pseudomonadati</taxon>
        <taxon>Pseudomonadota</taxon>
        <taxon>Gammaproteobacteria</taxon>
        <taxon>Pseudomonadales</taxon>
        <taxon>Pseudomonadaceae</taxon>
        <taxon>Pseudomonas</taxon>
    </lineage>
</organism>
<dbReference type="EMBL" id="NXHE01000064">
    <property type="protein sequence ID" value="PCM46524.1"/>
    <property type="molecule type" value="Genomic_DNA"/>
</dbReference>
<dbReference type="InterPro" id="IPR025188">
    <property type="entry name" value="DUF4113"/>
</dbReference>
<dbReference type="Pfam" id="PF13438">
    <property type="entry name" value="DUF4113"/>
    <property type="match status" value="1"/>
</dbReference>
<keyword evidence="2" id="KW-0808">Transferase</keyword>
<accession>A0A854WRG5</accession>
<evidence type="ECO:0000259" key="1">
    <source>
        <dbReference type="Pfam" id="PF13438"/>
    </source>
</evidence>
<evidence type="ECO:0000313" key="2">
    <source>
        <dbReference type="EMBL" id="PCM46524.1"/>
    </source>
</evidence>
<dbReference type="GO" id="GO:0003887">
    <property type="term" value="F:DNA-directed DNA polymerase activity"/>
    <property type="evidence" value="ECO:0007669"/>
    <property type="project" value="UniProtKB-KW"/>
</dbReference>
<comment type="caution">
    <text evidence="2">The sequence shown here is derived from an EMBL/GenBank/DDBJ whole genome shotgun (WGS) entry which is preliminary data.</text>
</comment>
<reference evidence="2 3" key="2">
    <citation type="submission" date="2017-10" db="EMBL/GenBank/DDBJ databases">
        <title>Rhizosphere-associated Pseudomonas modulate jasmonic acid/salicylic acid antagonism to induce systemic resistance to herbivores at the cost of susceptibility to pathogens.</title>
        <authorList>
            <person name="Haney C.H."/>
            <person name="Wiesmann C.L."/>
            <person name="Shapiro L.R."/>
            <person name="O'Sullivan L.R."/>
            <person name="Khorasani S."/>
            <person name="Melnyk R.A."/>
            <person name="Xiao L."/>
            <person name="Bush J."/>
            <person name="Carrillo J."/>
            <person name="Pierce N.E."/>
            <person name="Ausubel F.M."/>
        </authorList>
    </citation>
    <scope>NUCLEOTIDE SEQUENCE [LARGE SCALE GENOMIC DNA]</scope>
    <source>
        <strain evidence="2 3">CH229</strain>
    </source>
</reference>